<evidence type="ECO:0008006" key="3">
    <source>
        <dbReference type="Google" id="ProtNLM"/>
    </source>
</evidence>
<reference evidence="1" key="1">
    <citation type="submission" date="2020-09" db="EMBL/GenBank/DDBJ databases">
        <title>A novel bacterium of genus Mangrovicoccus, isolated from South China Sea.</title>
        <authorList>
            <person name="Huang H."/>
            <person name="Mo K."/>
            <person name="Hu Y."/>
        </authorList>
    </citation>
    <scope>NUCLEOTIDE SEQUENCE</scope>
    <source>
        <strain evidence="1">HB182678</strain>
    </source>
</reference>
<accession>A0A8J6YTV4</accession>
<proteinExistence type="predicted"/>
<keyword evidence="2" id="KW-1185">Reference proteome</keyword>
<protein>
    <recommendedName>
        <fullName evidence="3">RES domain-containing protein</fullName>
    </recommendedName>
</protein>
<comment type="caution">
    <text evidence="1">The sequence shown here is derived from an EMBL/GenBank/DDBJ whole genome shotgun (WGS) entry which is preliminary data.</text>
</comment>
<dbReference type="RefSeq" id="WP_193180345.1">
    <property type="nucleotide sequence ID" value="NZ_JACVXA010000010.1"/>
</dbReference>
<gene>
    <name evidence="1" type="ORF">ICN82_05045</name>
</gene>
<dbReference type="EMBL" id="JACVXA010000010">
    <property type="protein sequence ID" value="MBE3637570.1"/>
    <property type="molecule type" value="Genomic_DNA"/>
</dbReference>
<dbReference type="Proteomes" id="UP000609121">
    <property type="component" value="Unassembled WGS sequence"/>
</dbReference>
<sequence length="216" mass="22868">MAKLPDPPAAQTLAALGADLHRWPAGAAMGRIYFRGGDHPADWNAFRHWGPGGSRFDHHLGGPDGEGCVQPRGILYAAGAAAPGALAVCAAEVFQATRLIRRRDRAPWFAVFAPARELQLLDLTGLWPTRAGASMAIATGPKARARGWSRAIYRAFPRIDGLIYGSSMAGNAPVVALYERAADALGPDPAFNRALEDDALFPSLSTAAARIGYALI</sequence>
<name>A0A8J6YTV4_9RHOB</name>
<dbReference type="AlphaFoldDB" id="A0A8J6YTV4"/>
<evidence type="ECO:0000313" key="1">
    <source>
        <dbReference type="EMBL" id="MBE3637570.1"/>
    </source>
</evidence>
<evidence type="ECO:0000313" key="2">
    <source>
        <dbReference type="Proteomes" id="UP000609121"/>
    </source>
</evidence>
<organism evidence="1 2">
    <name type="scientific">Mangrovicoccus algicola</name>
    <dbReference type="NCBI Taxonomy" id="2771008"/>
    <lineage>
        <taxon>Bacteria</taxon>
        <taxon>Pseudomonadati</taxon>
        <taxon>Pseudomonadota</taxon>
        <taxon>Alphaproteobacteria</taxon>
        <taxon>Rhodobacterales</taxon>
        <taxon>Paracoccaceae</taxon>
        <taxon>Mangrovicoccus</taxon>
    </lineage>
</organism>